<dbReference type="Pfam" id="PF03788">
    <property type="entry name" value="LrgA"/>
    <property type="match status" value="1"/>
</dbReference>
<evidence type="ECO:0000256" key="3">
    <source>
        <dbReference type="ARBA" id="ARBA00022692"/>
    </source>
</evidence>
<sequence length="113" mass="12270">MAYLRSFLIIFLCLFAGKAIQHFSGLAIPGSIIGMLILFFTLAIGAIPAKWAKEGCHLLIRHMALLFVPVGVGLINYLDLISSNTLPILLSTIGSSLVVFIVIGLATHYKEKQ</sequence>
<reference evidence="7 8" key="1">
    <citation type="submission" date="2012-12" db="EMBL/GenBank/DDBJ databases">
        <title>Genome Assembly of Photobacterium sp. AK15.</title>
        <authorList>
            <person name="Khatri I."/>
            <person name="Vaidya B."/>
            <person name="Srinivas T.N.R."/>
            <person name="Subramanian S."/>
            <person name="Pinnaka A."/>
        </authorList>
    </citation>
    <scope>NUCLEOTIDE SEQUENCE [LARGE SCALE GENOMIC DNA]</scope>
    <source>
        <strain evidence="7 8">AK15</strain>
    </source>
</reference>
<dbReference type="EMBL" id="AMZO01000001">
    <property type="protein sequence ID" value="ELR67948.1"/>
    <property type="molecule type" value="Genomic_DNA"/>
</dbReference>
<keyword evidence="8" id="KW-1185">Reference proteome</keyword>
<dbReference type="InterPro" id="IPR005538">
    <property type="entry name" value="LrgA/CidA"/>
</dbReference>
<dbReference type="OrthoDB" id="385012at2"/>
<feature type="transmembrane region" description="Helical" evidence="6">
    <location>
        <begin position="59"/>
        <end position="78"/>
    </location>
</feature>
<organism evidence="7 8">
    <name type="scientific">Photobacterium marinum</name>
    <dbReference type="NCBI Taxonomy" id="1056511"/>
    <lineage>
        <taxon>Bacteria</taxon>
        <taxon>Pseudomonadati</taxon>
        <taxon>Pseudomonadota</taxon>
        <taxon>Gammaproteobacteria</taxon>
        <taxon>Vibrionales</taxon>
        <taxon>Vibrionaceae</taxon>
        <taxon>Photobacterium</taxon>
    </lineage>
</organism>
<keyword evidence="3 6" id="KW-0812">Transmembrane</keyword>
<dbReference type="PANTHER" id="PTHR33931">
    <property type="entry name" value="HOLIN-LIKE PROTEIN CIDA-RELATED"/>
    <property type="match status" value="1"/>
</dbReference>
<dbReference type="Proteomes" id="UP000011134">
    <property type="component" value="Unassembled WGS sequence"/>
</dbReference>
<evidence type="ECO:0000256" key="4">
    <source>
        <dbReference type="ARBA" id="ARBA00022989"/>
    </source>
</evidence>
<gene>
    <name evidence="7" type="ORF">C942_00256</name>
</gene>
<dbReference type="RefSeq" id="WP_007461549.1">
    <property type="nucleotide sequence ID" value="NZ_AMZO01000001.1"/>
</dbReference>
<evidence type="ECO:0000256" key="1">
    <source>
        <dbReference type="ARBA" id="ARBA00004651"/>
    </source>
</evidence>
<evidence type="ECO:0000313" key="8">
    <source>
        <dbReference type="Proteomes" id="UP000011134"/>
    </source>
</evidence>
<dbReference type="PATRIC" id="fig|1056511.3.peg.260"/>
<accession>L8JI80</accession>
<evidence type="ECO:0000256" key="5">
    <source>
        <dbReference type="ARBA" id="ARBA00023136"/>
    </source>
</evidence>
<keyword evidence="5 6" id="KW-0472">Membrane</keyword>
<evidence type="ECO:0000256" key="6">
    <source>
        <dbReference type="SAM" id="Phobius"/>
    </source>
</evidence>
<keyword evidence="4 6" id="KW-1133">Transmembrane helix</keyword>
<dbReference type="AlphaFoldDB" id="L8JI80"/>
<dbReference type="NCBIfam" id="NF002494">
    <property type="entry name" value="PRK01821.1"/>
    <property type="match status" value="1"/>
</dbReference>
<evidence type="ECO:0000256" key="2">
    <source>
        <dbReference type="ARBA" id="ARBA00022475"/>
    </source>
</evidence>
<protein>
    <submittedName>
        <fullName evidence="7">Antiholin-like protein LrgA</fullName>
    </submittedName>
</protein>
<feature type="transmembrane region" description="Helical" evidence="6">
    <location>
        <begin position="29"/>
        <end position="47"/>
    </location>
</feature>
<comment type="subcellular location">
    <subcellularLocation>
        <location evidence="1">Cell membrane</location>
        <topology evidence="1">Multi-pass membrane protein</topology>
    </subcellularLocation>
</comment>
<name>L8JI80_9GAMM</name>
<keyword evidence="2" id="KW-1003">Cell membrane</keyword>
<evidence type="ECO:0000313" key="7">
    <source>
        <dbReference type="EMBL" id="ELR67948.1"/>
    </source>
</evidence>
<dbReference type="GO" id="GO:0005886">
    <property type="term" value="C:plasma membrane"/>
    <property type="evidence" value="ECO:0007669"/>
    <property type="project" value="UniProtKB-SubCell"/>
</dbReference>
<proteinExistence type="predicted"/>
<dbReference type="PANTHER" id="PTHR33931:SF5">
    <property type="entry name" value="UPF0299 MEMBRANE PROTEIN YOHJ"/>
    <property type="match status" value="1"/>
</dbReference>
<comment type="caution">
    <text evidence="7">The sequence shown here is derived from an EMBL/GenBank/DDBJ whole genome shotgun (WGS) entry which is preliminary data.</text>
</comment>
<feature type="transmembrane region" description="Helical" evidence="6">
    <location>
        <begin position="84"/>
        <end position="106"/>
    </location>
</feature>